<accession>A2C907</accession>
<dbReference type="GO" id="GO:0016020">
    <property type="term" value="C:membrane"/>
    <property type="evidence" value="ECO:0007669"/>
    <property type="project" value="UniProtKB-SubCell"/>
</dbReference>
<dbReference type="SUPFAM" id="SSF52091">
    <property type="entry name" value="SpoIIaa-like"/>
    <property type="match status" value="1"/>
</dbReference>
<dbReference type="Gene3D" id="3.30.750.24">
    <property type="entry name" value="STAS domain"/>
    <property type="match status" value="1"/>
</dbReference>
<dbReference type="Proteomes" id="UP000002274">
    <property type="component" value="Chromosome"/>
</dbReference>
<feature type="transmembrane region" description="Helical" evidence="5">
    <location>
        <begin position="21"/>
        <end position="42"/>
    </location>
</feature>
<evidence type="ECO:0000256" key="3">
    <source>
        <dbReference type="ARBA" id="ARBA00022989"/>
    </source>
</evidence>
<dbReference type="Pfam" id="PF00916">
    <property type="entry name" value="Sulfate_transp"/>
    <property type="match status" value="1"/>
</dbReference>
<proteinExistence type="predicted"/>
<keyword evidence="2 5" id="KW-0812">Transmembrane</keyword>
<feature type="transmembrane region" description="Helical" evidence="5">
    <location>
        <begin position="388"/>
        <end position="420"/>
    </location>
</feature>
<dbReference type="HOGENOM" id="CLU_003182_7_0_3"/>
<evidence type="ECO:0000259" key="6">
    <source>
        <dbReference type="PROSITE" id="PS50801"/>
    </source>
</evidence>
<dbReference type="RefSeq" id="WP_011825865.1">
    <property type="nucleotide sequence ID" value="NC_008820.1"/>
</dbReference>
<feature type="transmembrane region" description="Helical" evidence="5">
    <location>
        <begin position="203"/>
        <end position="220"/>
    </location>
</feature>
<comment type="subcellular location">
    <subcellularLocation>
        <location evidence="1">Membrane</location>
        <topology evidence="1">Multi-pass membrane protein</topology>
    </subcellularLocation>
</comment>
<dbReference type="InterPro" id="IPR052706">
    <property type="entry name" value="Membrane-Transporter-like"/>
</dbReference>
<dbReference type="CDD" id="cd07042">
    <property type="entry name" value="STAS_SulP_like_sulfate_transporter"/>
    <property type="match status" value="1"/>
</dbReference>
<feature type="transmembrane region" description="Helical" evidence="5">
    <location>
        <begin position="129"/>
        <end position="147"/>
    </location>
</feature>
<name>A2C907_PROM3</name>
<evidence type="ECO:0000313" key="7">
    <source>
        <dbReference type="EMBL" id="ABM77967.1"/>
    </source>
</evidence>
<dbReference type="STRING" id="59922.P9303_12181"/>
<feature type="transmembrane region" description="Helical" evidence="5">
    <location>
        <begin position="255"/>
        <end position="275"/>
    </location>
</feature>
<dbReference type="Pfam" id="PF01740">
    <property type="entry name" value="STAS"/>
    <property type="match status" value="1"/>
</dbReference>
<evidence type="ECO:0000256" key="4">
    <source>
        <dbReference type="ARBA" id="ARBA00023136"/>
    </source>
</evidence>
<dbReference type="KEGG" id="pmf:P9303_12181"/>
<feature type="transmembrane region" description="Helical" evidence="5">
    <location>
        <begin position="331"/>
        <end position="351"/>
    </location>
</feature>
<feature type="transmembrane region" description="Helical" evidence="5">
    <location>
        <begin position="97"/>
        <end position="117"/>
    </location>
</feature>
<gene>
    <name evidence="7" type="ordered locus">P9303_12181</name>
</gene>
<dbReference type="EMBL" id="CP000554">
    <property type="protein sequence ID" value="ABM77967.1"/>
    <property type="molecule type" value="Genomic_DNA"/>
</dbReference>
<dbReference type="BioCyc" id="PMAR59922:G1G80-1065-MONOMER"/>
<feature type="transmembrane region" description="Helical" evidence="5">
    <location>
        <begin position="72"/>
        <end position="91"/>
    </location>
</feature>
<reference evidence="7 8" key="1">
    <citation type="journal article" date="2007" name="PLoS Genet.">
        <title>Patterns and implications of gene gain and loss in the evolution of Prochlorococcus.</title>
        <authorList>
            <person name="Kettler G.C."/>
            <person name="Martiny A.C."/>
            <person name="Huang K."/>
            <person name="Zucker J."/>
            <person name="Coleman M.L."/>
            <person name="Rodrigue S."/>
            <person name="Chen F."/>
            <person name="Lapidus A."/>
            <person name="Ferriera S."/>
            <person name="Johnson J."/>
            <person name="Steglich C."/>
            <person name="Church G.M."/>
            <person name="Richardson P."/>
            <person name="Chisholm S.W."/>
        </authorList>
    </citation>
    <scope>NUCLEOTIDE SEQUENCE [LARGE SCALE GENOMIC DNA]</scope>
    <source>
        <strain evidence="7 8">MIT 9303</strain>
    </source>
</reference>
<evidence type="ECO:0000256" key="5">
    <source>
        <dbReference type="SAM" id="Phobius"/>
    </source>
</evidence>
<evidence type="ECO:0000256" key="2">
    <source>
        <dbReference type="ARBA" id="ARBA00022692"/>
    </source>
</evidence>
<keyword evidence="3 5" id="KW-1133">Transmembrane helix</keyword>
<evidence type="ECO:0000313" key="8">
    <source>
        <dbReference type="Proteomes" id="UP000002274"/>
    </source>
</evidence>
<dbReference type="PANTHER" id="PTHR43310">
    <property type="entry name" value="SULFATE TRANSPORTER YBAR-RELATED"/>
    <property type="match status" value="1"/>
</dbReference>
<sequence length="526" mass="55760">MINRSEPSLIKQWLGNPPKDLLSGLVVAFAMIPEAIAFSGIAGVDPQVGLFGAFCLSVTIAIVGGRMGMITSATGSTALLMTGIVATGNAVGEGLGLSYLMAAGLLTGLLQILWGYLRLAYQMRFVPQGVLSGFVNALALLIFQAQFPQLGLNLHYGEDVVVDHATQVLPTAGQIPLVWGLVILGLVIIYGLPRITRLLPSQLVAIIVLTMISIGFNLDIPTVESLGSLPDGLPSFTLPFGSLADGKVPFNLETFGLVLPTALAVSLVGLIETFLTQDIVDDLTDTTSNKNVEARGQGIANVVSSLFGGMAGCALVGQSVMNTENGGRSRLSTLFSGVSLLLMILLGQGWLKQIPMAALVAVMIAIAVSTADIRGLRQLKKIPRSDTAVMLMTFAVTMLTTPHNLALGVLAGVALAGVLFSRKVAKVIRVSVIQVNPDELRYEVSGQLFFVSKVYFLQGFDIHEHPAKVTVDMSRAHIWDQSGVAALDQVIRKLRLGGSEVEVVGLNKESLDLFERIGGNQEPAHI</sequence>
<organism evidence="7 8">
    <name type="scientific">Prochlorococcus marinus (strain MIT 9303)</name>
    <dbReference type="NCBI Taxonomy" id="59922"/>
    <lineage>
        <taxon>Bacteria</taxon>
        <taxon>Bacillati</taxon>
        <taxon>Cyanobacteriota</taxon>
        <taxon>Cyanophyceae</taxon>
        <taxon>Synechococcales</taxon>
        <taxon>Prochlorococcaceae</taxon>
        <taxon>Prochlorococcus</taxon>
    </lineage>
</organism>
<keyword evidence="4 5" id="KW-0472">Membrane</keyword>
<feature type="transmembrane region" description="Helical" evidence="5">
    <location>
        <begin position="357"/>
        <end position="376"/>
    </location>
</feature>
<dbReference type="InterPro" id="IPR011547">
    <property type="entry name" value="SLC26A/SulP_dom"/>
</dbReference>
<evidence type="ECO:0000256" key="1">
    <source>
        <dbReference type="ARBA" id="ARBA00004141"/>
    </source>
</evidence>
<dbReference type="PANTHER" id="PTHR43310:SF1">
    <property type="entry name" value="SULFATE TRANSPORTER YBAR-RELATED"/>
    <property type="match status" value="1"/>
</dbReference>
<feature type="transmembrane region" description="Helical" evidence="5">
    <location>
        <begin position="48"/>
        <end position="65"/>
    </location>
</feature>
<dbReference type="AlphaFoldDB" id="A2C907"/>
<dbReference type="PROSITE" id="PS50801">
    <property type="entry name" value="STAS"/>
    <property type="match status" value="1"/>
</dbReference>
<feature type="transmembrane region" description="Helical" evidence="5">
    <location>
        <begin position="167"/>
        <end position="191"/>
    </location>
</feature>
<feature type="domain" description="STAS" evidence="6">
    <location>
        <begin position="429"/>
        <end position="526"/>
    </location>
</feature>
<protein>
    <submittedName>
        <fullName evidence="7">Putative sulfate transporter</fullName>
    </submittedName>
</protein>
<dbReference type="InterPro" id="IPR036513">
    <property type="entry name" value="STAS_dom_sf"/>
</dbReference>
<dbReference type="InterPro" id="IPR002645">
    <property type="entry name" value="STAS_dom"/>
</dbReference>